<reference evidence="3" key="2">
    <citation type="submission" date="2025-09" db="UniProtKB">
        <authorList>
            <consortium name="Ensembl"/>
        </authorList>
    </citation>
    <scope>IDENTIFICATION</scope>
</reference>
<evidence type="ECO:0000256" key="1">
    <source>
        <dbReference type="SAM" id="MobiDB-lite"/>
    </source>
</evidence>
<evidence type="ECO:0000259" key="2">
    <source>
        <dbReference type="Pfam" id="PF22834"/>
    </source>
</evidence>
<dbReference type="GeneTree" id="ENSGT00940000175038"/>
<protein>
    <recommendedName>
        <fullName evidence="2">C5orf34-like domain-containing protein</fullName>
    </recommendedName>
</protein>
<dbReference type="AlphaFoldDB" id="A0A3Q2ZII5"/>
<feature type="region of interest" description="Disordered" evidence="1">
    <location>
        <begin position="142"/>
        <end position="161"/>
    </location>
</feature>
<dbReference type="InterPro" id="IPR053900">
    <property type="entry name" value="C5orf34-like_dom"/>
</dbReference>
<dbReference type="Ensembl" id="ENSKMAT00000003531.1">
    <property type="protein sequence ID" value="ENSKMAP00000003466.1"/>
    <property type="gene ID" value="ENSKMAG00000002644.1"/>
</dbReference>
<dbReference type="Proteomes" id="UP000264800">
    <property type="component" value="Unplaced"/>
</dbReference>
<dbReference type="InterPro" id="IPR053901">
    <property type="entry name" value="C5orf34-like"/>
</dbReference>
<dbReference type="PANTHER" id="PTHR34531:SF1">
    <property type="entry name" value="CHROMOSOME 5 OPEN READING FRAME 34"/>
    <property type="match status" value="1"/>
</dbReference>
<dbReference type="STRING" id="37003.ENSKMAP00000003466"/>
<sequence>RVEHYYVHLPKQILSVPFRWKFKDPLAKEEESDLPDGLLKVLWCQGITYRVLREAVPVIEISLGDGSLIRSNGVLNSYFTHHKPKLQAEEVKDLTYHLNSLPPDVPGQAYSLCAAVNRASRILACYNQAKLSLKRPATPSCLQEDKHFSNSTASEQNPSSAKLVEQHVNVPQAAESLSDVVAAELEKIKRFNFLLENSHLLSSESKQGNPKESPEITPDPEHEDYVAEALQRTSKAIQDIDALISAATLT</sequence>
<reference evidence="3" key="1">
    <citation type="submission" date="2025-08" db="UniProtKB">
        <authorList>
            <consortium name="Ensembl"/>
        </authorList>
    </citation>
    <scope>IDENTIFICATION</scope>
</reference>
<feature type="domain" description="C5orf34-like" evidence="2">
    <location>
        <begin position="39"/>
        <end position="123"/>
    </location>
</feature>
<dbReference type="Pfam" id="PF22834">
    <property type="entry name" value="Polo_box_4"/>
    <property type="match status" value="1"/>
</dbReference>
<evidence type="ECO:0000313" key="3">
    <source>
        <dbReference type="Ensembl" id="ENSKMAP00000003466.1"/>
    </source>
</evidence>
<feature type="compositionally biased region" description="Polar residues" evidence="1">
    <location>
        <begin position="149"/>
        <end position="160"/>
    </location>
</feature>
<name>A0A3Q2ZII5_KRYMA</name>
<keyword evidence="4" id="KW-1185">Reference proteome</keyword>
<evidence type="ECO:0000313" key="4">
    <source>
        <dbReference type="Proteomes" id="UP000264800"/>
    </source>
</evidence>
<dbReference type="PANTHER" id="PTHR34531">
    <property type="entry name" value="ZGC:153352"/>
    <property type="match status" value="1"/>
</dbReference>
<organism evidence="3 4">
    <name type="scientific">Kryptolebias marmoratus</name>
    <name type="common">Mangrove killifish</name>
    <name type="synonym">Rivulus marmoratus</name>
    <dbReference type="NCBI Taxonomy" id="37003"/>
    <lineage>
        <taxon>Eukaryota</taxon>
        <taxon>Metazoa</taxon>
        <taxon>Chordata</taxon>
        <taxon>Craniata</taxon>
        <taxon>Vertebrata</taxon>
        <taxon>Euteleostomi</taxon>
        <taxon>Actinopterygii</taxon>
        <taxon>Neopterygii</taxon>
        <taxon>Teleostei</taxon>
        <taxon>Neoteleostei</taxon>
        <taxon>Acanthomorphata</taxon>
        <taxon>Ovalentaria</taxon>
        <taxon>Atherinomorphae</taxon>
        <taxon>Cyprinodontiformes</taxon>
        <taxon>Rivulidae</taxon>
        <taxon>Kryptolebias</taxon>
    </lineage>
</organism>
<accession>A0A3Q2ZII5</accession>
<feature type="region of interest" description="Disordered" evidence="1">
    <location>
        <begin position="202"/>
        <end position="222"/>
    </location>
</feature>
<proteinExistence type="predicted"/>